<accession>A0A0M8MS80</accession>
<dbReference type="Gene3D" id="3.60.10.10">
    <property type="entry name" value="Endonuclease/exonuclease/phosphatase"/>
    <property type="match status" value="1"/>
</dbReference>
<dbReference type="VEuPathDB" id="FungiDB:Malapachy_1477"/>
<dbReference type="GeneID" id="28727856"/>
<dbReference type="SUPFAM" id="SSF56219">
    <property type="entry name" value="DNase I-like"/>
    <property type="match status" value="1"/>
</dbReference>
<evidence type="ECO:0000313" key="5">
    <source>
        <dbReference type="EMBL" id="KOS13284.1"/>
    </source>
</evidence>
<comment type="similarity">
    <text evidence="1">Belongs to the CCR4/nocturin family.</text>
</comment>
<feature type="compositionally biased region" description="Basic and acidic residues" evidence="3">
    <location>
        <begin position="1"/>
        <end position="15"/>
    </location>
</feature>
<evidence type="ECO:0000256" key="1">
    <source>
        <dbReference type="ARBA" id="ARBA00010774"/>
    </source>
</evidence>
<dbReference type="Pfam" id="PF03372">
    <property type="entry name" value="Exo_endo_phos"/>
    <property type="match status" value="1"/>
</dbReference>
<dbReference type="RefSeq" id="XP_017990916.1">
    <property type="nucleotide sequence ID" value="XM_018135981.1"/>
</dbReference>
<proteinExistence type="inferred from homology"/>
<dbReference type="AlphaFoldDB" id="A0A0M8MS80"/>
<gene>
    <name evidence="5" type="ORF">Malapachy_1477</name>
</gene>
<keyword evidence="2" id="KW-0378">Hydrolase</keyword>
<dbReference type="InterPro" id="IPR036691">
    <property type="entry name" value="Endo/exonu/phosph_ase_sf"/>
</dbReference>
<dbReference type="Proteomes" id="UP000037751">
    <property type="component" value="Unassembled WGS sequence"/>
</dbReference>
<feature type="domain" description="Endonuclease/exonuclease/phosphatase" evidence="4">
    <location>
        <begin position="65"/>
        <end position="287"/>
    </location>
</feature>
<dbReference type="OrthoDB" id="428734at2759"/>
<feature type="region of interest" description="Disordered" evidence="3">
    <location>
        <begin position="1"/>
        <end position="37"/>
    </location>
</feature>
<feature type="compositionally biased region" description="Low complexity" evidence="3">
    <location>
        <begin position="17"/>
        <end position="37"/>
    </location>
</feature>
<evidence type="ECO:0000313" key="6">
    <source>
        <dbReference type="Proteomes" id="UP000037751"/>
    </source>
</evidence>
<evidence type="ECO:0000256" key="3">
    <source>
        <dbReference type="SAM" id="MobiDB-lite"/>
    </source>
</evidence>
<dbReference type="PANTHER" id="PTHR12121:SF45">
    <property type="entry name" value="NOCTURNIN"/>
    <property type="match status" value="1"/>
</dbReference>
<organism evidence="5 6">
    <name type="scientific">Malassezia pachydermatis</name>
    <dbReference type="NCBI Taxonomy" id="77020"/>
    <lineage>
        <taxon>Eukaryota</taxon>
        <taxon>Fungi</taxon>
        <taxon>Dikarya</taxon>
        <taxon>Basidiomycota</taxon>
        <taxon>Ustilaginomycotina</taxon>
        <taxon>Malasseziomycetes</taxon>
        <taxon>Malasseziales</taxon>
        <taxon>Malasseziaceae</taxon>
        <taxon>Malassezia</taxon>
    </lineage>
</organism>
<keyword evidence="6" id="KW-1185">Reference proteome</keyword>
<name>A0A0M8MS80_9BASI</name>
<dbReference type="GO" id="GO:0000175">
    <property type="term" value="F:3'-5'-RNA exonuclease activity"/>
    <property type="evidence" value="ECO:0007669"/>
    <property type="project" value="TreeGrafter"/>
</dbReference>
<dbReference type="InterPro" id="IPR050410">
    <property type="entry name" value="CCR4/nocturin_mRNA_transcr"/>
</dbReference>
<dbReference type="PANTHER" id="PTHR12121">
    <property type="entry name" value="CARBON CATABOLITE REPRESSOR PROTEIN 4"/>
    <property type="match status" value="1"/>
</dbReference>
<dbReference type="EMBL" id="LGAV01000007">
    <property type="protein sequence ID" value="KOS13284.1"/>
    <property type="molecule type" value="Genomic_DNA"/>
</dbReference>
<dbReference type="InterPro" id="IPR005135">
    <property type="entry name" value="Endo/exonuclease/phosphatase"/>
</dbReference>
<dbReference type="GO" id="GO:0006139">
    <property type="term" value="P:nucleobase-containing compound metabolic process"/>
    <property type="evidence" value="ECO:0007669"/>
    <property type="project" value="UniProtKB-ARBA"/>
</dbReference>
<evidence type="ECO:0000259" key="4">
    <source>
        <dbReference type="Pfam" id="PF03372"/>
    </source>
</evidence>
<evidence type="ECO:0000256" key="2">
    <source>
        <dbReference type="ARBA" id="ARBA00022801"/>
    </source>
</evidence>
<sequence>MDDDMVARKRAERAQRKAAAAAAAATSTPATAEAPPLAPETAIRRRAWLPLPHVAATTRRVRVVSWNMLAQCLVRRELFPGSDCLKFKTRLPGLAADFTTYDWDIGCFQEVDSMNEIGPILTKAGYAFEYQRGYATKRHGLVVAWRAQASDRPSFDSPVWTHVLHLDDAEAWGGAVEGTALSRITRNTALMVALPCADGQGGVVIVTTHLFWQPRYEYERVRQVAAITQAINAVRTSHEAWSSWPVIFAGDLNDQPHSSTYTVLTGQGPMYKDVIETTLQSSRIVHTSVDEARGHRTVHYAKTMTEDGDEDRVLGRFRYGLDNELLTTDDLLRHCKVQGAPSKPWHFQSVYGTHYGALAGQPGVEYFKDRGTAPERYDETEKPVPSDPRQCQSYEPKWTLYSSLFHLTLDYIMLAPSMDEQGPDYPPVTALLALHPTDTLQPGIPRQGVCSSDHVLIGAEIAL</sequence>
<protein>
    <recommendedName>
        <fullName evidence="4">Endonuclease/exonuclease/phosphatase domain-containing protein</fullName>
    </recommendedName>
</protein>
<comment type="caution">
    <text evidence="5">The sequence shown here is derived from an EMBL/GenBank/DDBJ whole genome shotgun (WGS) entry which is preliminary data.</text>
</comment>
<reference evidence="5 6" key="1">
    <citation type="submission" date="2015-07" db="EMBL/GenBank/DDBJ databases">
        <title>Draft Genome Sequence of Malassezia furfur CBS1878 and Malassezia pachydermatis CBS1879.</title>
        <authorList>
            <person name="Triana S."/>
            <person name="Ohm R."/>
            <person name="Gonzalez A."/>
            <person name="DeCock H."/>
            <person name="Restrepo S."/>
            <person name="Celis A."/>
        </authorList>
    </citation>
    <scope>NUCLEOTIDE SEQUENCE [LARGE SCALE GENOMIC DNA]</scope>
    <source>
        <strain evidence="5 6">CBS 1879</strain>
    </source>
</reference>